<comment type="caution">
    <text evidence="8">The sequence shown here is derived from an EMBL/GenBank/DDBJ whole genome shotgun (WGS) entry which is preliminary data.</text>
</comment>
<feature type="transmembrane region" description="Helical" evidence="6">
    <location>
        <begin position="367"/>
        <end position="385"/>
    </location>
</feature>
<name>A0ABP9FR14_9SPHI</name>
<gene>
    <name evidence="8" type="ORF">GCM10023313_16350</name>
</gene>
<keyword evidence="3 6" id="KW-1133">Transmembrane helix</keyword>
<feature type="region of interest" description="Disordered" evidence="5">
    <location>
        <begin position="1"/>
        <end position="24"/>
    </location>
</feature>
<feature type="transmembrane region" description="Helical" evidence="6">
    <location>
        <begin position="269"/>
        <end position="290"/>
    </location>
</feature>
<keyword evidence="2 6" id="KW-0812">Transmembrane</keyword>
<evidence type="ECO:0000256" key="4">
    <source>
        <dbReference type="ARBA" id="ARBA00023136"/>
    </source>
</evidence>
<feature type="compositionally biased region" description="Basic and acidic residues" evidence="5">
    <location>
        <begin position="12"/>
        <end position="23"/>
    </location>
</feature>
<dbReference type="Gene3D" id="2.30.30.60">
    <property type="match status" value="1"/>
</dbReference>
<dbReference type="InterPro" id="IPR023408">
    <property type="entry name" value="MscS_beta-dom_sf"/>
</dbReference>
<evidence type="ECO:0000256" key="6">
    <source>
        <dbReference type="SAM" id="Phobius"/>
    </source>
</evidence>
<evidence type="ECO:0000313" key="9">
    <source>
        <dbReference type="Proteomes" id="UP001501436"/>
    </source>
</evidence>
<dbReference type="InterPro" id="IPR010920">
    <property type="entry name" value="LSM_dom_sf"/>
</dbReference>
<feature type="domain" description="Mechanosensitive ion channel MscS" evidence="7">
    <location>
        <begin position="411"/>
        <end position="475"/>
    </location>
</feature>
<dbReference type="InterPro" id="IPR045275">
    <property type="entry name" value="MscS_archaea/bacteria_type"/>
</dbReference>
<dbReference type="PANTHER" id="PTHR30221:SF18">
    <property type="entry name" value="SLL0590 PROTEIN"/>
    <property type="match status" value="1"/>
</dbReference>
<comment type="subcellular location">
    <subcellularLocation>
        <location evidence="1">Membrane</location>
    </subcellularLocation>
</comment>
<evidence type="ECO:0000256" key="2">
    <source>
        <dbReference type="ARBA" id="ARBA00022692"/>
    </source>
</evidence>
<feature type="compositionally biased region" description="Polar residues" evidence="5">
    <location>
        <begin position="1"/>
        <end position="11"/>
    </location>
</feature>
<evidence type="ECO:0000256" key="1">
    <source>
        <dbReference type="ARBA" id="ARBA00004370"/>
    </source>
</evidence>
<feature type="transmembrane region" description="Helical" evidence="6">
    <location>
        <begin position="397"/>
        <end position="423"/>
    </location>
</feature>
<feature type="transmembrane region" description="Helical" evidence="6">
    <location>
        <begin position="208"/>
        <end position="228"/>
    </location>
</feature>
<evidence type="ECO:0000256" key="3">
    <source>
        <dbReference type="ARBA" id="ARBA00022989"/>
    </source>
</evidence>
<organism evidence="8 9">
    <name type="scientific">Mucilaginibacter defluvii</name>
    <dbReference type="NCBI Taxonomy" id="1196019"/>
    <lineage>
        <taxon>Bacteria</taxon>
        <taxon>Pseudomonadati</taxon>
        <taxon>Bacteroidota</taxon>
        <taxon>Sphingobacteriia</taxon>
        <taxon>Sphingobacteriales</taxon>
        <taxon>Sphingobacteriaceae</taxon>
        <taxon>Mucilaginibacter</taxon>
    </lineage>
</organism>
<protein>
    <submittedName>
        <fullName evidence="8">Mechanosensitive ion channel</fullName>
    </submittedName>
</protein>
<dbReference type="SUPFAM" id="SSF50182">
    <property type="entry name" value="Sm-like ribonucleoproteins"/>
    <property type="match status" value="1"/>
</dbReference>
<dbReference type="EMBL" id="BAABJI010000002">
    <property type="protein sequence ID" value="GAA4913798.1"/>
    <property type="molecule type" value="Genomic_DNA"/>
</dbReference>
<evidence type="ECO:0000313" key="8">
    <source>
        <dbReference type="EMBL" id="GAA4913798.1"/>
    </source>
</evidence>
<sequence length="504" mass="56816">MLTYAQSTDSVIHSETDTAHSDNLKNQLNSVQQLSAEGVADSLKRTELEARVARLTLNDAQRSALVKELNALKQKDSLRTIRQKQQVDSLRKFVKGFPVKPFRDTIFSLYLKQGSFTAKDRADAIEQRLIRLADNYRFSTDSLKISEAEQTTDIIYADELIMSVSDMDALWENTSREKLAQKLRAAMGSAINIHRDETSIQTLVKEGLLALLVIGVLSLLIFFINRLFKWFTSKLALSERVSKKGVHIRNYQLLTPARQLGLINTVIGLVRWVIILITIYFALTILFSIFPFTRDISTALLGYILSPLRRIGEAIWNYIPNLITIIILVVVFRYMLRFFNFIKLEIERGQLTIPGFYPDWANPTYQIIRVLILAFMLVVIFPYLPGNESPIFKGVSVFVGVLFTFGSAGALGNVVAGLVLTYMRAFKIGDRVKIGEVTGDIIEKNLLVTRIRTIQNEIISIPNSTVMSNHTVNYSSDATHGIDCAHNSYLWVRCAMAASASIAY</sequence>
<dbReference type="Pfam" id="PF00924">
    <property type="entry name" value="MS_channel_2nd"/>
    <property type="match status" value="1"/>
</dbReference>
<keyword evidence="9" id="KW-1185">Reference proteome</keyword>
<feature type="transmembrane region" description="Helical" evidence="6">
    <location>
        <begin position="315"/>
        <end position="336"/>
    </location>
</feature>
<keyword evidence="4 6" id="KW-0472">Membrane</keyword>
<dbReference type="InterPro" id="IPR006685">
    <property type="entry name" value="MscS_channel_2nd"/>
</dbReference>
<evidence type="ECO:0000256" key="5">
    <source>
        <dbReference type="SAM" id="MobiDB-lite"/>
    </source>
</evidence>
<evidence type="ECO:0000259" key="7">
    <source>
        <dbReference type="Pfam" id="PF00924"/>
    </source>
</evidence>
<reference evidence="9" key="1">
    <citation type="journal article" date="2019" name="Int. J. Syst. Evol. Microbiol.">
        <title>The Global Catalogue of Microorganisms (GCM) 10K type strain sequencing project: providing services to taxonomists for standard genome sequencing and annotation.</title>
        <authorList>
            <consortium name="The Broad Institute Genomics Platform"/>
            <consortium name="The Broad Institute Genome Sequencing Center for Infectious Disease"/>
            <person name="Wu L."/>
            <person name="Ma J."/>
        </authorList>
    </citation>
    <scope>NUCLEOTIDE SEQUENCE [LARGE SCALE GENOMIC DNA]</scope>
    <source>
        <strain evidence="9">JCM 18283</strain>
    </source>
</reference>
<proteinExistence type="predicted"/>
<dbReference type="PANTHER" id="PTHR30221">
    <property type="entry name" value="SMALL-CONDUCTANCE MECHANOSENSITIVE CHANNEL"/>
    <property type="match status" value="1"/>
</dbReference>
<dbReference type="Proteomes" id="UP001501436">
    <property type="component" value="Unassembled WGS sequence"/>
</dbReference>
<accession>A0ABP9FR14</accession>